<keyword evidence="4 8" id="KW-0297">G-protein coupled receptor</keyword>
<dbReference type="PANTHER" id="PTHR24243:SF224">
    <property type="entry name" value="G-PROTEIN COUPLED RECEPTOR 19-RELATED"/>
    <property type="match status" value="1"/>
</dbReference>
<accession>A0AAE0XXA8</accession>
<evidence type="ECO:0000256" key="7">
    <source>
        <dbReference type="ARBA" id="ARBA00023224"/>
    </source>
</evidence>
<dbReference type="Gene3D" id="1.20.1070.10">
    <property type="entry name" value="Rhodopsin 7-helix transmembrane proteins"/>
    <property type="match status" value="1"/>
</dbReference>
<comment type="caution">
    <text evidence="11">The sequence shown here is derived from an EMBL/GenBank/DDBJ whole genome shotgun (WGS) entry which is preliminary data.</text>
</comment>
<evidence type="ECO:0000256" key="1">
    <source>
        <dbReference type="ARBA" id="ARBA00004141"/>
    </source>
</evidence>
<keyword evidence="5 9" id="KW-0472">Membrane</keyword>
<keyword evidence="2 8" id="KW-0812">Transmembrane</keyword>
<sequence length="192" mass="21993">MTSSVARSDEGRGDYKTFHIMAMCKIYYFVQSMTYTASVLLLTAVAVERYIAIIYPIRSRRLVTQSRLIVSQIIIWVISAAYHSPELTMFNLVGMKKGNTTLLFCFCDKPYTNMRNYYTINFCLWYILPLSDIRLLQKVINESMKVQQIHICSVNAIIVLISSDPGDEVKHIVISVATQLRTILRELSDAAF</sequence>
<dbReference type="PANTHER" id="PTHR24243">
    <property type="entry name" value="G-PROTEIN COUPLED RECEPTOR"/>
    <property type="match status" value="1"/>
</dbReference>
<feature type="domain" description="G-protein coupled receptors family 1 profile" evidence="10">
    <location>
        <begin position="1"/>
        <end position="136"/>
    </location>
</feature>
<evidence type="ECO:0000256" key="4">
    <source>
        <dbReference type="ARBA" id="ARBA00023040"/>
    </source>
</evidence>
<keyword evidence="3 9" id="KW-1133">Transmembrane helix</keyword>
<keyword evidence="12" id="KW-1185">Reference proteome</keyword>
<dbReference type="InterPro" id="IPR000276">
    <property type="entry name" value="GPCR_Rhodpsn"/>
</dbReference>
<feature type="transmembrane region" description="Helical" evidence="9">
    <location>
        <begin position="26"/>
        <end position="47"/>
    </location>
</feature>
<keyword evidence="6 8" id="KW-0675">Receptor</keyword>
<evidence type="ECO:0000256" key="8">
    <source>
        <dbReference type="RuleBase" id="RU000688"/>
    </source>
</evidence>
<gene>
    <name evidence="11" type="ORF">RRG08_059128</name>
</gene>
<organism evidence="11 12">
    <name type="scientific">Elysia crispata</name>
    <name type="common">lettuce slug</name>
    <dbReference type="NCBI Taxonomy" id="231223"/>
    <lineage>
        <taxon>Eukaryota</taxon>
        <taxon>Metazoa</taxon>
        <taxon>Spiralia</taxon>
        <taxon>Lophotrochozoa</taxon>
        <taxon>Mollusca</taxon>
        <taxon>Gastropoda</taxon>
        <taxon>Heterobranchia</taxon>
        <taxon>Euthyneura</taxon>
        <taxon>Panpulmonata</taxon>
        <taxon>Sacoglossa</taxon>
        <taxon>Placobranchoidea</taxon>
        <taxon>Plakobranchidae</taxon>
        <taxon>Elysia</taxon>
    </lineage>
</organism>
<proteinExistence type="inferred from homology"/>
<dbReference type="InterPro" id="IPR017452">
    <property type="entry name" value="GPCR_Rhodpsn_7TM"/>
</dbReference>
<comment type="subcellular location">
    <subcellularLocation>
        <location evidence="1">Membrane</location>
        <topology evidence="1">Multi-pass membrane protein</topology>
    </subcellularLocation>
</comment>
<dbReference type="EMBL" id="JAWDGP010007363">
    <property type="protein sequence ID" value="KAK3723338.1"/>
    <property type="molecule type" value="Genomic_DNA"/>
</dbReference>
<dbReference type="PROSITE" id="PS50262">
    <property type="entry name" value="G_PROTEIN_RECEP_F1_2"/>
    <property type="match status" value="1"/>
</dbReference>
<name>A0AAE0XXA8_9GAST</name>
<evidence type="ECO:0000256" key="3">
    <source>
        <dbReference type="ARBA" id="ARBA00022989"/>
    </source>
</evidence>
<evidence type="ECO:0000256" key="5">
    <source>
        <dbReference type="ARBA" id="ARBA00023136"/>
    </source>
</evidence>
<dbReference type="GO" id="GO:0005886">
    <property type="term" value="C:plasma membrane"/>
    <property type="evidence" value="ECO:0007669"/>
    <property type="project" value="TreeGrafter"/>
</dbReference>
<dbReference type="PROSITE" id="PS00237">
    <property type="entry name" value="G_PROTEIN_RECEP_F1_1"/>
    <property type="match status" value="1"/>
</dbReference>
<evidence type="ECO:0000256" key="6">
    <source>
        <dbReference type="ARBA" id="ARBA00023170"/>
    </source>
</evidence>
<evidence type="ECO:0000259" key="10">
    <source>
        <dbReference type="PROSITE" id="PS50262"/>
    </source>
</evidence>
<evidence type="ECO:0000256" key="9">
    <source>
        <dbReference type="SAM" id="Phobius"/>
    </source>
</evidence>
<reference evidence="11" key="1">
    <citation type="journal article" date="2023" name="G3 (Bethesda)">
        <title>A reference genome for the long-term kleptoplast-retaining sea slug Elysia crispata morphotype clarki.</title>
        <authorList>
            <person name="Eastman K.E."/>
            <person name="Pendleton A.L."/>
            <person name="Shaikh M.A."/>
            <person name="Suttiyut T."/>
            <person name="Ogas R."/>
            <person name="Tomko P."/>
            <person name="Gavelis G."/>
            <person name="Widhalm J.R."/>
            <person name="Wisecaver J.H."/>
        </authorList>
    </citation>
    <scope>NUCLEOTIDE SEQUENCE</scope>
    <source>
        <strain evidence="11">ECLA1</strain>
    </source>
</reference>
<evidence type="ECO:0000256" key="2">
    <source>
        <dbReference type="ARBA" id="ARBA00022692"/>
    </source>
</evidence>
<evidence type="ECO:0000313" key="12">
    <source>
        <dbReference type="Proteomes" id="UP001283361"/>
    </source>
</evidence>
<dbReference type="GO" id="GO:0004930">
    <property type="term" value="F:G protein-coupled receptor activity"/>
    <property type="evidence" value="ECO:0007669"/>
    <property type="project" value="UniProtKB-KW"/>
</dbReference>
<keyword evidence="7 8" id="KW-0807">Transducer</keyword>
<dbReference type="Proteomes" id="UP001283361">
    <property type="component" value="Unassembled WGS sequence"/>
</dbReference>
<comment type="similarity">
    <text evidence="8">Belongs to the G-protein coupled receptor 1 family.</text>
</comment>
<dbReference type="Pfam" id="PF00001">
    <property type="entry name" value="7tm_1"/>
    <property type="match status" value="1"/>
</dbReference>
<protein>
    <recommendedName>
        <fullName evidence="10">G-protein coupled receptors family 1 profile domain-containing protein</fullName>
    </recommendedName>
</protein>
<dbReference type="SUPFAM" id="SSF81321">
    <property type="entry name" value="Family A G protein-coupled receptor-like"/>
    <property type="match status" value="1"/>
</dbReference>
<dbReference type="PRINTS" id="PR00237">
    <property type="entry name" value="GPCRRHODOPSN"/>
</dbReference>
<evidence type="ECO:0000313" key="11">
    <source>
        <dbReference type="EMBL" id="KAK3723338.1"/>
    </source>
</evidence>
<feature type="transmembrane region" description="Helical" evidence="9">
    <location>
        <begin position="68"/>
        <end position="85"/>
    </location>
</feature>
<dbReference type="AlphaFoldDB" id="A0AAE0XXA8"/>